<evidence type="ECO:0000256" key="1">
    <source>
        <dbReference type="SAM" id="MobiDB-lite"/>
    </source>
</evidence>
<reference evidence="2 3" key="1">
    <citation type="journal article" date="2013" name="Genome Announc.">
        <title>Genome Sequence of Streptomyces violaceusniger Strain SPC6, a Halotolerant Streptomycete That Exhibits Rapid Growth and Development.</title>
        <authorList>
            <person name="Chen X."/>
            <person name="Zhang B."/>
            <person name="Zhang W."/>
            <person name="Wu X."/>
            <person name="Zhang M."/>
            <person name="Chen T."/>
            <person name="Liu G."/>
            <person name="Dyson P."/>
        </authorList>
    </citation>
    <scope>NUCLEOTIDE SEQUENCE [LARGE SCALE GENOMIC DNA]</scope>
    <source>
        <strain evidence="2 3">SPC6</strain>
    </source>
</reference>
<sequence length="71" mass="7115">MSEPANEPVPLEGPVELVTDPAHPVEVVVEEHSTAPAPAPDPDPEPPAPDTPVPGTAPVVPVSGGGQEEIA</sequence>
<feature type="region of interest" description="Disordered" evidence="1">
    <location>
        <begin position="1"/>
        <end position="71"/>
    </location>
</feature>
<keyword evidence="3" id="KW-1185">Reference proteome</keyword>
<name>A0A1D3DRB9_9ACTN</name>
<gene>
    <name evidence="2" type="ORF">J116_010635</name>
</gene>
<dbReference type="AlphaFoldDB" id="A0A1D3DRB9"/>
<dbReference type="EMBL" id="ASHX02000001">
    <property type="protein sequence ID" value="OEJ94872.1"/>
    <property type="molecule type" value="Genomic_DNA"/>
</dbReference>
<dbReference type="Proteomes" id="UP000095329">
    <property type="component" value="Unassembled WGS sequence"/>
</dbReference>
<proteinExistence type="predicted"/>
<feature type="compositionally biased region" description="Pro residues" evidence="1">
    <location>
        <begin position="37"/>
        <end position="52"/>
    </location>
</feature>
<organism evidence="2 3">
    <name type="scientific">Streptomyces thermolilacinus SPC6</name>
    <dbReference type="NCBI Taxonomy" id="1306406"/>
    <lineage>
        <taxon>Bacteria</taxon>
        <taxon>Bacillati</taxon>
        <taxon>Actinomycetota</taxon>
        <taxon>Actinomycetes</taxon>
        <taxon>Kitasatosporales</taxon>
        <taxon>Streptomycetaceae</taxon>
        <taxon>Streptomyces</taxon>
    </lineage>
</organism>
<comment type="caution">
    <text evidence="2">The sequence shown here is derived from an EMBL/GenBank/DDBJ whole genome shotgun (WGS) entry which is preliminary data.</text>
</comment>
<evidence type="ECO:0000313" key="2">
    <source>
        <dbReference type="EMBL" id="OEJ94872.1"/>
    </source>
</evidence>
<evidence type="ECO:0000313" key="3">
    <source>
        <dbReference type="Proteomes" id="UP000095329"/>
    </source>
</evidence>
<accession>A0A1D3DRB9</accession>
<protein>
    <submittedName>
        <fullName evidence="2">Uncharacterized protein</fullName>
    </submittedName>
</protein>
<dbReference type="STRING" id="1306406.J116_010635"/>
<dbReference type="RefSeq" id="WP_023587057.1">
    <property type="nucleotide sequence ID" value="NZ_ASHX02000001.1"/>
</dbReference>